<feature type="region of interest" description="Disordered" evidence="1">
    <location>
        <begin position="178"/>
        <end position="222"/>
    </location>
</feature>
<feature type="region of interest" description="Disordered" evidence="1">
    <location>
        <begin position="97"/>
        <end position="165"/>
    </location>
</feature>
<evidence type="ECO:0000259" key="2">
    <source>
        <dbReference type="Pfam" id="PF04760"/>
    </source>
</evidence>
<reference evidence="3" key="1">
    <citation type="submission" date="2018-05" db="EMBL/GenBank/DDBJ databases">
        <authorList>
            <person name="Lanie J.A."/>
            <person name="Ng W.-L."/>
            <person name="Kazmierczak K.M."/>
            <person name="Andrzejewski T.M."/>
            <person name="Davidsen T.M."/>
            <person name="Wayne K.J."/>
            <person name="Tettelin H."/>
            <person name="Glass J.I."/>
            <person name="Rusch D."/>
            <person name="Podicherti R."/>
            <person name="Tsui H.-C.T."/>
            <person name="Winkler M.E."/>
        </authorList>
    </citation>
    <scope>NUCLEOTIDE SEQUENCE</scope>
</reference>
<feature type="non-terminal residue" evidence="3">
    <location>
        <position position="222"/>
    </location>
</feature>
<feature type="non-terminal residue" evidence="3">
    <location>
        <position position="1"/>
    </location>
</feature>
<gene>
    <name evidence="3" type="ORF">METZ01_LOCUS93580</name>
</gene>
<feature type="compositionally biased region" description="Basic residues" evidence="1">
    <location>
        <begin position="155"/>
        <end position="165"/>
    </location>
</feature>
<feature type="compositionally biased region" description="Basic and acidic residues" evidence="1">
    <location>
        <begin position="97"/>
        <end position="146"/>
    </location>
</feature>
<sequence>MAKTRIFQIAKTLNISHTDILSFLKARKIEVSSHMSPVDESVHQMIMEEFAKDKEQVDRFRKEQVRKEIHDTKLKEQQSSSKKLELLSLSDQRELEKNEIEKKNQELEEKKRRHEEEIRKKDEESKQRIKETEKRKKKQEEKENKHKASSNLKAKALKKKFKSTKKLRSINLGNIQTEIGAGTSKQPSNKTVKKEDQVHKSVKTKVKGILAQMDTKTKKKVH</sequence>
<protein>
    <recommendedName>
        <fullName evidence="2">Translation initiation factor IF-2 N-terminal domain-containing protein</fullName>
    </recommendedName>
</protein>
<feature type="domain" description="Translation initiation factor IF-2 N-terminal" evidence="2">
    <location>
        <begin position="1"/>
        <end position="51"/>
    </location>
</feature>
<evidence type="ECO:0000313" key="3">
    <source>
        <dbReference type="EMBL" id="SVA40726.1"/>
    </source>
</evidence>
<dbReference type="Pfam" id="PF04760">
    <property type="entry name" value="IF2_N"/>
    <property type="match status" value="1"/>
</dbReference>
<dbReference type="InterPro" id="IPR006847">
    <property type="entry name" value="IF2_N"/>
</dbReference>
<dbReference type="AlphaFoldDB" id="A0A381VK74"/>
<evidence type="ECO:0000256" key="1">
    <source>
        <dbReference type="SAM" id="MobiDB-lite"/>
    </source>
</evidence>
<dbReference type="Gene3D" id="1.10.10.2480">
    <property type="match status" value="1"/>
</dbReference>
<feature type="compositionally biased region" description="Polar residues" evidence="1">
    <location>
        <begin position="178"/>
        <end position="190"/>
    </location>
</feature>
<accession>A0A381VK74</accession>
<dbReference type="EMBL" id="UINC01009065">
    <property type="protein sequence ID" value="SVA40726.1"/>
    <property type="molecule type" value="Genomic_DNA"/>
</dbReference>
<proteinExistence type="predicted"/>
<organism evidence="3">
    <name type="scientific">marine metagenome</name>
    <dbReference type="NCBI Taxonomy" id="408172"/>
    <lineage>
        <taxon>unclassified sequences</taxon>
        <taxon>metagenomes</taxon>
        <taxon>ecological metagenomes</taxon>
    </lineage>
</organism>
<name>A0A381VK74_9ZZZZ</name>